<evidence type="ECO:0000313" key="1">
    <source>
        <dbReference type="EMBL" id="KAK0719566.1"/>
    </source>
</evidence>
<name>A0AA40APE5_9PEZI</name>
<accession>A0AA40APE5</accession>
<sequence length="120" mass="13504">MRMRMWMKMAVALLAKHYRVPLVVRRKGGTGGSGWRDAMPWRRRHSGQAERKTAPSVLLVVPSPQAAADITMPLSLSPTRRSPQEAITETSLLAEWLALFRRFRGFRPGVLTGVPQQIVN</sequence>
<dbReference type="Proteomes" id="UP001172102">
    <property type="component" value="Unassembled WGS sequence"/>
</dbReference>
<gene>
    <name evidence="1" type="ORF">B0H67DRAFT_573450</name>
</gene>
<proteinExistence type="predicted"/>
<organism evidence="1 2">
    <name type="scientific">Lasiosphaeris hirsuta</name>
    <dbReference type="NCBI Taxonomy" id="260670"/>
    <lineage>
        <taxon>Eukaryota</taxon>
        <taxon>Fungi</taxon>
        <taxon>Dikarya</taxon>
        <taxon>Ascomycota</taxon>
        <taxon>Pezizomycotina</taxon>
        <taxon>Sordariomycetes</taxon>
        <taxon>Sordariomycetidae</taxon>
        <taxon>Sordariales</taxon>
        <taxon>Lasiosphaeriaceae</taxon>
        <taxon>Lasiosphaeris</taxon>
    </lineage>
</organism>
<evidence type="ECO:0000313" key="2">
    <source>
        <dbReference type="Proteomes" id="UP001172102"/>
    </source>
</evidence>
<reference evidence="1" key="1">
    <citation type="submission" date="2023-06" db="EMBL/GenBank/DDBJ databases">
        <title>Genome-scale phylogeny and comparative genomics of the fungal order Sordariales.</title>
        <authorList>
            <consortium name="Lawrence Berkeley National Laboratory"/>
            <person name="Hensen N."/>
            <person name="Bonometti L."/>
            <person name="Westerberg I."/>
            <person name="Brannstrom I.O."/>
            <person name="Guillou S."/>
            <person name="Cros-Aarteil S."/>
            <person name="Calhoun S."/>
            <person name="Haridas S."/>
            <person name="Kuo A."/>
            <person name="Mondo S."/>
            <person name="Pangilinan J."/>
            <person name="Riley R."/>
            <person name="Labutti K."/>
            <person name="Andreopoulos B."/>
            <person name="Lipzen A."/>
            <person name="Chen C."/>
            <person name="Yanf M."/>
            <person name="Daum C."/>
            <person name="Ng V."/>
            <person name="Clum A."/>
            <person name="Steindorff A."/>
            <person name="Ohm R."/>
            <person name="Martin F."/>
            <person name="Silar P."/>
            <person name="Natvig D."/>
            <person name="Lalanne C."/>
            <person name="Gautier V."/>
            <person name="Ament-Velasquez S.L."/>
            <person name="Kruys A."/>
            <person name="Hutchinson M.I."/>
            <person name="Powell A.J."/>
            <person name="Barry K."/>
            <person name="Miller A.N."/>
            <person name="Grigoriev I.V."/>
            <person name="Debuchy R."/>
            <person name="Gladieux P."/>
            <person name="Thoren M.H."/>
            <person name="Johannesson H."/>
        </authorList>
    </citation>
    <scope>NUCLEOTIDE SEQUENCE</scope>
    <source>
        <strain evidence="1">SMH4607-1</strain>
    </source>
</reference>
<comment type="caution">
    <text evidence="1">The sequence shown here is derived from an EMBL/GenBank/DDBJ whole genome shotgun (WGS) entry which is preliminary data.</text>
</comment>
<dbReference type="AlphaFoldDB" id="A0AA40APE5"/>
<keyword evidence="2" id="KW-1185">Reference proteome</keyword>
<dbReference type="EMBL" id="JAUKUA010000003">
    <property type="protein sequence ID" value="KAK0719566.1"/>
    <property type="molecule type" value="Genomic_DNA"/>
</dbReference>
<protein>
    <submittedName>
        <fullName evidence="1">Uncharacterized protein</fullName>
    </submittedName>
</protein>